<dbReference type="PANTHER" id="PTHR42850:SF4">
    <property type="entry name" value="ZINC-DEPENDENT ENDOPOLYPHOSPHATASE"/>
    <property type="match status" value="1"/>
</dbReference>
<dbReference type="GO" id="GO:0008803">
    <property type="term" value="F:bis(5'-nucleosyl)-tetraphosphatase (symmetrical) activity"/>
    <property type="evidence" value="ECO:0007669"/>
    <property type="project" value="TreeGrafter"/>
</dbReference>
<dbReference type="SUPFAM" id="SSF56300">
    <property type="entry name" value="Metallo-dependent phosphatases"/>
    <property type="match status" value="1"/>
</dbReference>
<dbReference type="GO" id="GO:0005737">
    <property type="term" value="C:cytoplasm"/>
    <property type="evidence" value="ECO:0007669"/>
    <property type="project" value="TreeGrafter"/>
</dbReference>
<proteinExistence type="predicted"/>
<evidence type="ECO:0000313" key="1">
    <source>
        <dbReference type="EMBL" id="MBA9087289.1"/>
    </source>
</evidence>
<comment type="caution">
    <text evidence="1">The sequence shown here is derived from an EMBL/GenBank/DDBJ whole genome shotgun (WGS) entry which is preliminary data.</text>
</comment>
<dbReference type="InterPro" id="IPR029052">
    <property type="entry name" value="Metallo-depent_PP-like"/>
</dbReference>
<dbReference type="GO" id="GO:0110154">
    <property type="term" value="P:RNA decapping"/>
    <property type="evidence" value="ECO:0007669"/>
    <property type="project" value="TreeGrafter"/>
</dbReference>
<gene>
    <name evidence="1" type="ORF">FHR92_003773</name>
</gene>
<evidence type="ECO:0000313" key="2">
    <source>
        <dbReference type="Proteomes" id="UP000567067"/>
    </source>
</evidence>
<dbReference type="EMBL" id="JACJIP010000028">
    <property type="protein sequence ID" value="MBA9087289.1"/>
    <property type="molecule type" value="Genomic_DNA"/>
</dbReference>
<keyword evidence="2" id="KW-1185">Reference proteome</keyword>
<evidence type="ECO:0008006" key="3">
    <source>
        <dbReference type="Google" id="ProtNLM"/>
    </source>
</evidence>
<dbReference type="RefSeq" id="WP_246334468.1">
    <property type="nucleotide sequence ID" value="NZ_JACJIP010000028.1"/>
</dbReference>
<dbReference type="InterPro" id="IPR050126">
    <property type="entry name" value="Ap4A_hydrolase"/>
</dbReference>
<dbReference type="Gene3D" id="3.60.21.10">
    <property type="match status" value="1"/>
</dbReference>
<dbReference type="PANTHER" id="PTHR42850">
    <property type="entry name" value="METALLOPHOSPHOESTERASE"/>
    <property type="match status" value="1"/>
</dbReference>
<sequence length="169" mass="19406">MSVSISYYSNGGNKTINSFYGGNYAYRYCPSRHAEYIKNNFPYDIEFLRSLPDYFESGDYVFVHAGINLAYLDWRKTSSWEYRSIRSPFHKMKNETGKIIIFGHHPTRYLNNDKQDDVWLSSCGTKIGIDGAAVFGGKLHGLEIGRDEIIVNSIDKVGNVEKKPIRSRQ</sequence>
<organism evidence="1 2">
    <name type="scientific">Fontibacillus solani</name>
    <dbReference type="NCBI Taxonomy" id="1572857"/>
    <lineage>
        <taxon>Bacteria</taxon>
        <taxon>Bacillati</taxon>
        <taxon>Bacillota</taxon>
        <taxon>Bacilli</taxon>
        <taxon>Bacillales</taxon>
        <taxon>Paenibacillaceae</taxon>
        <taxon>Fontibacillus</taxon>
    </lineage>
</organism>
<protein>
    <recommendedName>
        <fullName evidence="3">Calcineurin-like phosphoesterase domain-containing protein</fullName>
    </recommendedName>
</protein>
<dbReference type="Proteomes" id="UP000567067">
    <property type="component" value="Unassembled WGS sequence"/>
</dbReference>
<name>A0A7W3XT66_9BACL</name>
<reference evidence="1 2" key="1">
    <citation type="submission" date="2020-08" db="EMBL/GenBank/DDBJ databases">
        <title>Genomic Encyclopedia of Type Strains, Phase III (KMG-III): the genomes of soil and plant-associated and newly described type strains.</title>
        <authorList>
            <person name="Whitman W."/>
        </authorList>
    </citation>
    <scope>NUCLEOTIDE SEQUENCE [LARGE SCALE GENOMIC DNA]</scope>
    <source>
        <strain evidence="1 2">CECT 8693</strain>
    </source>
</reference>
<dbReference type="GO" id="GO:0016791">
    <property type="term" value="F:phosphatase activity"/>
    <property type="evidence" value="ECO:0007669"/>
    <property type="project" value="TreeGrafter"/>
</dbReference>
<dbReference type="AlphaFoldDB" id="A0A7W3XT66"/>
<accession>A0A7W3XT66</accession>